<dbReference type="PANTHER" id="PTHR17598:SF13">
    <property type="entry name" value="DNA POLYMERASE DELTA SUBUNIT 3"/>
    <property type="match status" value="1"/>
</dbReference>
<evidence type="ECO:0000256" key="1">
    <source>
        <dbReference type="ARBA" id="ARBA00004123"/>
    </source>
</evidence>
<protein>
    <recommendedName>
        <fullName evidence="2">DNA polymerase delta subunit 3</fullName>
    </recommendedName>
</protein>
<feature type="compositionally biased region" description="Basic and acidic residues" evidence="5">
    <location>
        <begin position="285"/>
        <end position="296"/>
    </location>
</feature>
<reference evidence="6" key="1">
    <citation type="submission" date="2022-03" db="EMBL/GenBank/DDBJ databases">
        <authorList>
            <person name="Tunstrom K."/>
        </authorList>
    </citation>
    <scope>NUCLEOTIDE SEQUENCE</scope>
</reference>
<comment type="caution">
    <text evidence="6">The sequence shown here is derived from an EMBL/GenBank/DDBJ whole genome shotgun (WGS) entry which is preliminary data.</text>
</comment>
<dbReference type="InterPro" id="IPR019038">
    <property type="entry name" value="POLD3"/>
</dbReference>
<feature type="compositionally biased region" description="Basic and acidic residues" evidence="5">
    <location>
        <begin position="332"/>
        <end position="344"/>
    </location>
</feature>
<dbReference type="PANTHER" id="PTHR17598">
    <property type="entry name" value="DNA POLYMERASE DELTA SUBUNIT 3"/>
    <property type="match status" value="1"/>
</dbReference>
<dbReference type="Gene3D" id="3.90.1030.20">
    <property type="entry name" value="DNA polymerase delta, p66 (Cdc27) subunit, wHTH domain"/>
    <property type="match status" value="1"/>
</dbReference>
<feature type="region of interest" description="Disordered" evidence="5">
    <location>
        <begin position="397"/>
        <end position="452"/>
    </location>
</feature>
<feature type="region of interest" description="Disordered" evidence="5">
    <location>
        <begin position="272"/>
        <end position="361"/>
    </location>
</feature>
<dbReference type="InterPro" id="IPR041913">
    <property type="entry name" value="POLD3_sf"/>
</dbReference>
<comment type="subcellular location">
    <subcellularLocation>
        <location evidence="1">Nucleus</location>
    </subcellularLocation>
</comment>
<feature type="compositionally biased region" description="Polar residues" evidence="5">
    <location>
        <begin position="440"/>
        <end position="452"/>
    </location>
</feature>
<dbReference type="EMBL" id="CAKOGL010000004">
    <property type="protein sequence ID" value="CAH2085516.1"/>
    <property type="molecule type" value="Genomic_DNA"/>
</dbReference>
<proteinExistence type="predicted"/>
<sequence>METEESFKANLNTLKEMILDEEKIVTYVSLSKDLCIHINTSKKLLHLIAKNIVEQCPDVKLNVNYIISGITDDNKARTTVCTEEELNNIKMTLKTIFYDHVYSVSKGSPLTDHAAYLLLNKFDDFHLCAGLIKNIECNKNTPDEIGSLKSNSQQAASIESKKTIIPQNKIKTESKNIADSVKNSLLEKKTNGEVNEKLKLDIKSEIVSPTKDTSNKKQNNKSNSHNHSNNKTQKGIAGFFNKSNTTQKKALKEPKEKSNIVLKECKSIEIKKEEMEIDTEIPSEEPQKDVKNENNKKNKVLNQIKKTSKVDKKRKRVLQVSDSDNDEENDPFADKLEIQEVKNESDDEIPPTPSVNSIKITSGIVNPKKRRKVVDKTYTDEDGYMLTKKEEVYESCSENEEDVKVKENVKEIKPEKPEISPKDKKNTVSTKKKISPPQKGKQSTLTHFFTKK</sequence>
<gene>
    <name evidence="6" type="ORF">EEDITHA_LOCUS1982</name>
</gene>
<dbReference type="GO" id="GO:0043625">
    <property type="term" value="C:delta DNA polymerase complex"/>
    <property type="evidence" value="ECO:0007669"/>
    <property type="project" value="InterPro"/>
</dbReference>
<evidence type="ECO:0000313" key="7">
    <source>
        <dbReference type="Proteomes" id="UP001153954"/>
    </source>
</evidence>
<dbReference type="AlphaFoldDB" id="A0AAU9TEI0"/>
<evidence type="ECO:0000256" key="5">
    <source>
        <dbReference type="SAM" id="MobiDB-lite"/>
    </source>
</evidence>
<keyword evidence="4" id="KW-0539">Nucleus</keyword>
<evidence type="ECO:0000256" key="2">
    <source>
        <dbReference type="ARBA" id="ARBA00017589"/>
    </source>
</evidence>
<accession>A0AAU9TEI0</accession>
<dbReference type="GO" id="GO:0006271">
    <property type="term" value="P:DNA strand elongation involved in DNA replication"/>
    <property type="evidence" value="ECO:0007669"/>
    <property type="project" value="TreeGrafter"/>
</dbReference>
<organism evidence="6 7">
    <name type="scientific">Euphydryas editha</name>
    <name type="common">Edith's checkerspot</name>
    <dbReference type="NCBI Taxonomy" id="104508"/>
    <lineage>
        <taxon>Eukaryota</taxon>
        <taxon>Metazoa</taxon>
        <taxon>Ecdysozoa</taxon>
        <taxon>Arthropoda</taxon>
        <taxon>Hexapoda</taxon>
        <taxon>Insecta</taxon>
        <taxon>Pterygota</taxon>
        <taxon>Neoptera</taxon>
        <taxon>Endopterygota</taxon>
        <taxon>Lepidoptera</taxon>
        <taxon>Glossata</taxon>
        <taxon>Ditrysia</taxon>
        <taxon>Papilionoidea</taxon>
        <taxon>Nymphalidae</taxon>
        <taxon>Nymphalinae</taxon>
        <taxon>Euphydryas</taxon>
    </lineage>
</organism>
<dbReference type="GO" id="GO:1904161">
    <property type="term" value="P:DNA synthesis involved in UV-damage excision repair"/>
    <property type="evidence" value="ECO:0007669"/>
    <property type="project" value="TreeGrafter"/>
</dbReference>
<dbReference type="GO" id="GO:0006297">
    <property type="term" value="P:nucleotide-excision repair, DNA gap filling"/>
    <property type="evidence" value="ECO:0007669"/>
    <property type="project" value="TreeGrafter"/>
</dbReference>
<keyword evidence="7" id="KW-1185">Reference proteome</keyword>
<feature type="compositionally biased region" description="Low complexity" evidence="5">
    <location>
        <begin position="216"/>
        <end position="234"/>
    </location>
</feature>
<evidence type="ECO:0000256" key="4">
    <source>
        <dbReference type="ARBA" id="ARBA00023242"/>
    </source>
</evidence>
<name>A0AAU9TEI0_EUPED</name>
<feature type="compositionally biased region" description="Basic and acidic residues" evidence="5">
    <location>
        <begin position="402"/>
        <end position="426"/>
    </location>
</feature>
<feature type="region of interest" description="Disordered" evidence="5">
    <location>
        <begin position="208"/>
        <end position="240"/>
    </location>
</feature>
<evidence type="ECO:0000256" key="3">
    <source>
        <dbReference type="ARBA" id="ARBA00022705"/>
    </source>
</evidence>
<dbReference type="Pfam" id="PF09507">
    <property type="entry name" value="CDC27"/>
    <property type="match status" value="1"/>
</dbReference>
<dbReference type="GO" id="GO:0003887">
    <property type="term" value="F:DNA-directed DNA polymerase activity"/>
    <property type="evidence" value="ECO:0007669"/>
    <property type="project" value="TreeGrafter"/>
</dbReference>
<dbReference type="Proteomes" id="UP001153954">
    <property type="component" value="Unassembled WGS sequence"/>
</dbReference>
<evidence type="ECO:0000313" key="6">
    <source>
        <dbReference type="EMBL" id="CAH2085516.1"/>
    </source>
</evidence>
<keyword evidence="3" id="KW-0235">DNA replication</keyword>